<feature type="transmembrane region" description="Helical" evidence="2">
    <location>
        <begin position="252"/>
        <end position="270"/>
    </location>
</feature>
<keyword evidence="2" id="KW-0472">Membrane</keyword>
<evidence type="ECO:0000313" key="5">
    <source>
        <dbReference type="Proteomes" id="UP000184216"/>
    </source>
</evidence>
<evidence type="ECO:0000259" key="3">
    <source>
        <dbReference type="Pfam" id="PF02563"/>
    </source>
</evidence>
<name>A0ABY1J4X1_9FLAO</name>
<organism evidence="4 5">
    <name type="scientific">Flavobacterium pectinovorum</name>
    <dbReference type="NCBI Taxonomy" id="29533"/>
    <lineage>
        <taxon>Bacteria</taxon>
        <taxon>Pseudomonadati</taxon>
        <taxon>Bacteroidota</taxon>
        <taxon>Flavobacteriia</taxon>
        <taxon>Flavobacteriales</taxon>
        <taxon>Flavobacteriaceae</taxon>
        <taxon>Flavobacterium</taxon>
    </lineage>
</organism>
<reference evidence="4 5" key="1">
    <citation type="submission" date="2016-11" db="EMBL/GenBank/DDBJ databases">
        <authorList>
            <person name="Varghese N."/>
            <person name="Submissions S."/>
        </authorList>
    </citation>
    <scope>NUCLEOTIDE SEQUENCE [LARGE SCALE GENOMIC DNA]</scope>
    <source>
        <strain evidence="4 5">DSM 6368</strain>
    </source>
</reference>
<keyword evidence="5" id="KW-1185">Reference proteome</keyword>
<keyword evidence="1" id="KW-0732">Signal</keyword>
<feature type="domain" description="Polysaccharide export protein N-terminal" evidence="3">
    <location>
        <begin position="54"/>
        <end position="153"/>
    </location>
</feature>
<protein>
    <submittedName>
        <fullName evidence="4">Polysaccharide export outer membrane protein</fullName>
    </submittedName>
</protein>
<accession>A0ABY1J4X1</accession>
<dbReference type="Pfam" id="PF02563">
    <property type="entry name" value="Poly_export"/>
    <property type="match status" value="1"/>
</dbReference>
<evidence type="ECO:0000313" key="4">
    <source>
        <dbReference type="EMBL" id="SHM52853.1"/>
    </source>
</evidence>
<dbReference type="PANTHER" id="PTHR33619:SF3">
    <property type="entry name" value="POLYSACCHARIDE EXPORT PROTEIN GFCE-RELATED"/>
    <property type="match status" value="1"/>
</dbReference>
<proteinExistence type="predicted"/>
<dbReference type="PANTHER" id="PTHR33619">
    <property type="entry name" value="POLYSACCHARIDE EXPORT PROTEIN GFCE-RELATED"/>
    <property type="match status" value="1"/>
</dbReference>
<dbReference type="EMBL" id="FRBX01000003">
    <property type="protein sequence ID" value="SHM52853.1"/>
    <property type="molecule type" value="Genomic_DNA"/>
</dbReference>
<keyword evidence="2" id="KW-1133">Transmembrane helix</keyword>
<dbReference type="Proteomes" id="UP000184216">
    <property type="component" value="Unassembled WGS sequence"/>
</dbReference>
<comment type="caution">
    <text evidence="4">The sequence shown here is derived from an EMBL/GenBank/DDBJ whole genome shotgun (WGS) entry which is preliminary data.</text>
</comment>
<evidence type="ECO:0000256" key="2">
    <source>
        <dbReference type="SAM" id="Phobius"/>
    </source>
</evidence>
<dbReference type="InterPro" id="IPR049712">
    <property type="entry name" value="Poly_export"/>
</dbReference>
<dbReference type="Gene3D" id="3.30.1950.10">
    <property type="entry name" value="wza like domain"/>
    <property type="match status" value="1"/>
</dbReference>
<gene>
    <name evidence="4" type="ORF">SAMN05444387_2731</name>
</gene>
<keyword evidence="2" id="KW-0812">Transmembrane</keyword>
<evidence type="ECO:0000256" key="1">
    <source>
        <dbReference type="ARBA" id="ARBA00022729"/>
    </source>
</evidence>
<sequence length="271" mass="30191">MLSQITTLMKYKPSIFIKTTCLLSLVFLLFSCASRKDIVYYQNIDTIKAGQNTNSYEVKIQPDDLLMIIVSAEDPEIALPFNLTTVATQNNSNLQAATSQVLIQSYLVDKNGNIEFPVLGKLQIGGLTRTEALQLLKDKIGVYIKNPIINMRIMNFKISMQGEVNIPGTYTVTSERVTLIEALSMAKDMTIYGKRDNILVIREANGIKSYNRVDITKADFINSPFYYLAQNDVVYIEPNRTKVNASAVGPNTSVIISAISILISLSVLIFK</sequence>
<dbReference type="InterPro" id="IPR003715">
    <property type="entry name" value="Poly_export_N"/>
</dbReference>